<dbReference type="EMBL" id="JBIGIA010000002">
    <property type="protein sequence ID" value="MFG6455756.1"/>
    <property type="molecule type" value="Genomic_DNA"/>
</dbReference>
<reference evidence="3 4" key="1">
    <citation type="submission" date="2024-09" db="EMBL/GenBank/DDBJ databases">
        <title>Novel species of the genus Pelomonas and Roseateles isolated from streams.</title>
        <authorList>
            <person name="Lu H."/>
        </authorList>
    </citation>
    <scope>NUCLEOTIDE SEQUENCE [LARGE SCALE GENOMIC DNA]</scope>
    <source>
        <strain evidence="3 4">BYS96W</strain>
    </source>
</reference>
<dbReference type="Proteomes" id="UP001606305">
    <property type="component" value="Unassembled WGS sequence"/>
</dbReference>
<proteinExistence type="inferred from homology"/>
<name>A0ABW7G1I2_9BURK</name>
<comment type="similarity">
    <text evidence="1">Belongs to the HesB/IscA family.</text>
</comment>
<dbReference type="InterPro" id="IPR035903">
    <property type="entry name" value="HesB-like_dom_sf"/>
</dbReference>
<organism evidence="3 4">
    <name type="scientific">Pelomonas nitida</name>
    <dbReference type="NCBI Taxonomy" id="3299027"/>
    <lineage>
        <taxon>Bacteria</taxon>
        <taxon>Pseudomonadati</taxon>
        <taxon>Pseudomonadota</taxon>
        <taxon>Betaproteobacteria</taxon>
        <taxon>Burkholderiales</taxon>
        <taxon>Sphaerotilaceae</taxon>
        <taxon>Roseateles</taxon>
    </lineage>
</organism>
<dbReference type="PANTHER" id="PTHR10072">
    <property type="entry name" value="IRON-SULFUR CLUSTER ASSEMBLY PROTEIN"/>
    <property type="match status" value="1"/>
</dbReference>
<dbReference type="InterPro" id="IPR000361">
    <property type="entry name" value="ATAP_core_dom"/>
</dbReference>
<keyword evidence="4" id="KW-1185">Reference proteome</keyword>
<accession>A0ABW7G1I2</accession>
<evidence type="ECO:0000259" key="2">
    <source>
        <dbReference type="Pfam" id="PF01521"/>
    </source>
</evidence>
<dbReference type="PANTHER" id="PTHR10072:SF41">
    <property type="entry name" value="IRON-SULFUR CLUSTER ASSEMBLY 1 HOMOLOG, MITOCHONDRIAL"/>
    <property type="match status" value="1"/>
</dbReference>
<dbReference type="Gene3D" id="2.60.300.12">
    <property type="entry name" value="HesB-like domain"/>
    <property type="match status" value="1"/>
</dbReference>
<dbReference type="InterPro" id="IPR050322">
    <property type="entry name" value="Fe-S_cluster_asmbl/transfer"/>
</dbReference>
<dbReference type="NCBIfam" id="TIGR00049">
    <property type="entry name" value="iron-sulfur cluster assembly accessory protein"/>
    <property type="match status" value="1"/>
</dbReference>
<dbReference type="SUPFAM" id="SSF89360">
    <property type="entry name" value="HesB-like domain"/>
    <property type="match status" value="1"/>
</dbReference>
<feature type="domain" description="Core" evidence="2">
    <location>
        <begin position="6"/>
        <end position="104"/>
    </location>
</feature>
<dbReference type="Pfam" id="PF01521">
    <property type="entry name" value="Fe-S_biosyn"/>
    <property type="match status" value="1"/>
</dbReference>
<dbReference type="InterPro" id="IPR016092">
    <property type="entry name" value="ATAP"/>
</dbReference>
<comment type="caution">
    <text evidence="3">The sequence shown here is derived from an EMBL/GenBank/DDBJ whole genome shotgun (WGS) entry which is preliminary data.</text>
</comment>
<evidence type="ECO:0000313" key="3">
    <source>
        <dbReference type="EMBL" id="MFG6455756.1"/>
    </source>
</evidence>
<evidence type="ECO:0000313" key="4">
    <source>
        <dbReference type="Proteomes" id="UP001606305"/>
    </source>
</evidence>
<protein>
    <submittedName>
        <fullName evidence="3">HesB/IscA family protein</fullName>
    </submittedName>
</protein>
<evidence type="ECO:0000256" key="1">
    <source>
        <dbReference type="ARBA" id="ARBA00006718"/>
    </source>
</evidence>
<dbReference type="RefSeq" id="WP_394486418.1">
    <property type="nucleotide sequence ID" value="NZ_JBIGIA010000002.1"/>
</dbReference>
<gene>
    <name evidence="3" type="ORF">ACG00X_02820</name>
</gene>
<sequence>MLQPDFTVTPAATKFIRRMVRFSDHPAGGFRLTVTPGGCSGYSAEFSVESAPRAGDSEVQVDDVKLYLPAESRLMLEGVTVDFAETPTSSGLTFVNPKAGACGCSSSADASPPAEASVSVSAIVRRTARPVGH</sequence>